<dbReference type="InterPro" id="IPR004838">
    <property type="entry name" value="NHTrfase_class1_PyrdxlP-BS"/>
</dbReference>
<dbReference type="Gene3D" id="3.40.640.10">
    <property type="entry name" value="Type I PLP-dependent aspartate aminotransferase-like (Major domain)"/>
    <property type="match status" value="1"/>
</dbReference>
<dbReference type="SUPFAM" id="SSF53383">
    <property type="entry name" value="PLP-dependent transferases"/>
    <property type="match status" value="1"/>
</dbReference>
<feature type="domain" description="Aminotransferase class I/classII large" evidence="7">
    <location>
        <begin position="32"/>
        <end position="391"/>
    </location>
</feature>
<dbReference type="AlphaFoldDB" id="A0AAW6TTS1"/>
<keyword evidence="4 6" id="KW-0808">Transferase</keyword>
<dbReference type="PANTHER" id="PTHR46383">
    <property type="entry name" value="ASPARTATE AMINOTRANSFERASE"/>
    <property type="match status" value="1"/>
</dbReference>
<dbReference type="InterPro" id="IPR015424">
    <property type="entry name" value="PyrdxlP-dep_Trfase"/>
</dbReference>
<evidence type="ECO:0000256" key="4">
    <source>
        <dbReference type="ARBA" id="ARBA00022679"/>
    </source>
</evidence>
<keyword evidence="5" id="KW-0663">Pyridoxal phosphate</keyword>
<dbReference type="GO" id="GO:0008483">
    <property type="term" value="F:transaminase activity"/>
    <property type="evidence" value="ECO:0007669"/>
    <property type="project" value="UniProtKB-KW"/>
</dbReference>
<dbReference type="EMBL" id="JASCXX010000008">
    <property type="protein sequence ID" value="MDI6449092.1"/>
    <property type="molecule type" value="Genomic_DNA"/>
</dbReference>
<dbReference type="InterPro" id="IPR004839">
    <property type="entry name" value="Aminotransferase_I/II_large"/>
</dbReference>
<evidence type="ECO:0000256" key="5">
    <source>
        <dbReference type="ARBA" id="ARBA00022898"/>
    </source>
</evidence>
<keyword evidence="3 6" id="KW-0032">Aminotransferase</keyword>
<organism evidence="8 9">
    <name type="scientific">Anaerobaca lacustris</name>
    <dbReference type="NCBI Taxonomy" id="3044600"/>
    <lineage>
        <taxon>Bacteria</taxon>
        <taxon>Pseudomonadati</taxon>
        <taxon>Planctomycetota</taxon>
        <taxon>Phycisphaerae</taxon>
        <taxon>Sedimentisphaerales</taxon>
        <taxon>Anaerobacaceae</taxon>
        <taxon>Anaerobaca</taxon>
    </lineage>
</organism>
<dbReference type="GO" id="GO:0006520">
    <property type="term" value="P:amino acid metabolic process"/>
    <property type="evidence" value="ECO:0007669"/>
    <property type="project" value="InterPro"/>
</dbReference>
<protein>
    <recommendedName>
        <fullName evidence="6">Aminotransferase</fullName>
        <ecNumber evidence="6">2.6.1.-</ecNumber>
    </recommendedName>
</protein>
<dbReference type="GO" id="GO:0030170">
    <property type="term" value="F:pyridoxal phosphate binding"/>
    <property type="evidence" value="ECO:0007669"/>
    <property type="project" value="InterPro"/>
</dbReference>
<dbReference type="Proteomes" id="UP001431776">
    <property type="component" value="Unassembled WGS sequence"/>
</dbReference>
<dbReference type="InterPro" id="IPR050596">
    <property type="entry name" value="AspAT/PAT-like"/>
</dbReference>
<dbReference type="InterPro" id="IPR015421">
    <property type="entry name" value="PyrdxlP-dep_Trfase_major"/>
</dbReference>
<dbReference type="PANTHER" id="PTHR46383:SF1">
    <property type="entry name" value="ASPARTATE AMINOTRANSFERASE"/>
    <property type="match status" value="1"/>
</dbReference>
<dbReference type="Pfam" id="PF00155">
    <property type="entry name" value="Aminotran_1_2"/>
    <property type="match status" value="1"/>
</dbReference>
<dbReference type="EC" id="2.6.1.-" evidence="6"/>
<sequence length="397" mass="42967">MIKVSQRAKSVPPSATIAVTARAKELKAQGIDVVGFGAGEPDFDTPQYIKDAAIKALKEGKTKYTPAAGIIELRTAIARKLERENGLKYAPEQVVVNIGGKHSVYEAMQAVLDPGDEVLLPRPYWVTYPEAIKLAGGVTKIIETDKANSYKITPEQLKAAITPKTAMLVINSPSNPGGFMYTPDELRALAKALEGTNVCVMSDEIYEKLIFGDSKFISFAALSDDAFGRTLTLNGLSKAFSMTGWRLGYTAGPLDVIKAMSRLQDHMTSNPVTFAQYAAIAAMGPEADATIETMRIEFEKRGKYMAERLNAIEGIQCAEPAGAFYCFPDVSAHFGRSIGGAKITNSMEFATALLEQANVAVVPGLPFGCDDNVRLSFACSMENITKGLDRLEQWLAR</sequence>
<evidence type="ECO:0000256" key="3">
    <source>
        <dbReference type="ARBA" id="ARBA00022576"/>
    </source>
</evidence>
<evidence type="ECO:0000313" key="8">
    <source>
        <dbReference type="EMBL" id="MDI6449092.1"/>
    </source>
</evidence>
<dbReference type="Gene3D" id="3.90.1150.10">
    <property type="entry name" value="Aspartate Aminotransferase, domain 1"/>
    <property type="match status" value="1"/>
</dbReference>
<comment type="similarity">
    <text evidence="2 6">Belongs to the class-I pyridoxal-phosphate-dependent aminotransferase family.</text>
</comment>
<name>A0AAW6TTS1_9BACT</name>
<evidence type="ECO:0000256" key="1">
    <source>
        <dbReference type="ARBA" id="ARBA00001933"/>
    </source>
</evidence>
<evidence type="ECO:0000259" key="7">
    <source>
        <dbReference type="Pfam" id="PF00155"/>
    </source>
</evidence>
<evidence type="ECO:0000313" key="9">
    <source>
        <dbReference type="Proteomes" id="UP001431776"/>
    </source>
</evidence>
<proteinExistence type="inferred from homology"/>
<reference evidence="8" key="1">
    <citation type="submission" date="2023-05" db="EMBL/GenBank/DDBJ databases">
        <title>Anaerotaeda fermentans gen. nov., sp. nov., a novel anaerobic planctomycete of the new family within the order Sedimentisphaerales isolated from Taman Peninsula, Russia.</title>
        <authorList>
            <person name="Khomyakova M.A."/>
            <person name="Merkel A.Y."/>
            <person name="Slobodkin A.I."/>
        </authorList>
    </citation>
    <scope>NUCLEOTIDE SEQUENCE</scope>
    <source>
        <strain evidence="8">M17dextr</strain>
    </source>
</reference>
<evidence type="ECO:0000256" key="2">
    <source>
        <dbReference type="ARBA" id="ARBA00007441"/>
    </source>
</evidence>
<evidence type="ECO:0000256" key="6">
    <source>
        <dbReference type="RuleBase" id="RU000481"/>
    </source>
</evidence>
<dbReference type="FunFam" id="3.40.640.10:FF:000033">
    <property type="entry name" value="Aspartate aminotransferase"/>
    <property type="match status" value="1"/>
</dbReference>
<keyword evidence="9" id="KW-1185">Reference proteome</keyword>
<comment type="cofactor">
    <cofactor evidence="1 6">
        <name>pyridoxal 5'-phosphate</name>
        <dbReference type="ChEBI" id="CHEBI:597326"/>
    </cofactor>
</comment>
<dbReference type="CDD" id="cd00609">
    <property type="entry name" value="AAT_like"/>
    <property type="match status" value="1"/>
</dbReference>
<comment type="caution">
    <text evidence="8">The sequence shown here is derived from an EMBL/GenBank/DDBJ whole genome shotgun (WGS) entry which is preliminary data.</text>
</comment>
<dbReference type="InterPro" id="IPR015422">
    <property type="entry name" value="PyrdxlP-dep_Trfase_small"/>
</dbReference>
<dbReference type="PROSITE" id="PS00105">
    <property type="entry name" value="AA_TRANSFER_CLASS_1"/>
    <property type="match status" value="1"/>
</dbReference>
<accession>A0AAW6TTS1</accession>
<gene>
    <name evidence="8" type="ORF">QJ522_08555</name>
</gene>